<dbReference type="AlphaFoldDB" id="A0A0D2KJ03"/>
<dbReference type="EMBL" id="KN817671">
    <property type="protein sequence ID" value="KJA14627.1"/>
    <property type="molecule type" value="Genomic_DNA"/>
</dbReference>
<gene>
    <name evidence="2" type="ORF">HYPSUDRAFT_208543</name>
</gene>
<reference evidence="3" key="1">
    <citation type="submission" date="2014-04" db="EMBL/GenBank/DDBJ databases">
        <title>Evolutionary Origins and Diversification of the Mycorrhizal Mutualists.</title>
        <authorList>
            <consortium name="DOE Joint Genome Institute"/>
            <consortium name="Mycorrhizal Genomics Consortium"/>
            <person name="Kohler A."/>
            <person name="Kuo A."/>
            <person name="Nagy L.G."/>
            <person name="Floudas D."/>
            <person name="Copeland A."/>
            <person name="Barry K.W."/>
            <person name="Cichocki N."/>
            <person name="Veneault-Fourrey C."/>
            <person name="LaButti K."/>
            <person name="Lindquist E.A."/>
            <person name="Lipzen A."/>
            <person name="Lundell T."/>
            <person name="Morin E."/>
            <person name="Murat C."/>
            <person name="Riley R."/>
            <person name="Ohm R."/>
            <person name="Sun H."/>
            <person name="Tunlid A."/>
            <person name="Henrissat B."/>
            <person name="Grigoriev I.V."/>
            <person name="Hibbett D.S."/>
            <person name="Martin F."/>
        </authorList>
    </citation>
    <scope>NUCLEOTIDE SEQUENCE [LARGE SCALE GENOMIC DNA]</scope>
    <source>
        <strain evidence="3">FD-334 SS-4</strain>
    </source>
</reference>
<feature type="region of interest" description="Disordered" evidence="1">
    <location>
        <begin position="203"/>
        <end position="299"/>
    </location>
</feature>
<evidence type="ECO:0000313" key="2">
    <source>
        <dbReference type="EMBL" id="KJA14627.1"/>
    </source>
</evidence>
<evidence type="ECO:0000313" key="3">
    <source>
        <dbReference type="Proteomes" id="UP000054270"/>
    </source>
</evidence>
<organism evidence="2 3">
    <name type="scientific">Hypholoma sublateritium (strain FD-334 SS-4)</name>
    <dbReference type="NCBI Taxonomy" id="945553"/>
    <lineage>
        <taxon>Eukaryota</taxon>
        <taxon>Fungi</taxon>
        <taxon>Dikarya</taxon>
        <taxon>Basidiomycota</taxon>
        <taxon>Agaricomycotina</taxon>
        <taxon>Agaricomycetes</taxon>
        <taxon>Agaricomycetidae</taxon>
        <taxon>Agaricales</taxon>
        <taxon>Agaricineae</taxon>
        <taxon>Strophariaceae</taxon>
        <taxon>Hypholoma</taxon>
    </lineage>
</organism>
<evidence type="ECO:0000256" key="1">
    <source>
        <dbReference type="SAM" id="MobiDB-lite"/>
    </source>
</evidence>
<keyword evidence="3" id="KW-1185">Reference proteome</keyword>
<accession>A0A0D2KJ03</accession>
<dbReference type="Proteomes" id="UP000054270">
    <property type="component" value="Unassembled WGS sequence"/>
</dbReference>
<proteinExistence type="predicted"/>
<protein>
    <submittedName>
        <fullName evidence="2">Uncharacterized protein</fullName>
    </submittedName>
</protein>
<sequence length="498" mass="54063">MYPSPPAVHAPPHAYTNFKPTIPVAGAVWPSIASALSAIDRSSLHWLMHIERSPLPTATHCHMLTIDVPITSPPISAVTPHLCAGKQPQNYQKAKVDVHPCVLVFGIQQQQQVHTVATGPNKYEHPFQKHYGQVPPTPTAAQATSTRMSTGTLSDIPSGRPIFVHLHQTQSGVVFSPYATVEAVKSTFSPGLHELLKASIAAEDDPNLHNNDPGVEGDEDMAPCEGNAGLKMEQDYNNAHAAPTPSSSHTAEHPMHGPDPVIALEGGPHAAGGLAQPSKQSCGNRQRKRKREADIIENGYHPSPKICKRHIHVATLVETSLNVQDLLATSCGYAATNHTAPAPALPAAIQALVDQGYEVIKNDGKTTKIFVGPDGHAFAIAADQPCDPTYKEDHNEEYTDKLFKKMPHLRRIFGKKSVFPATAFNFGPRVCTESHRDQLNLAFGWCSIQALGWFDPELGRHLVLDDIKKIIEFPAGSLILIPSATLTHRNLPVRDHEV</sequence>
<dbReference type="STRING" id="945553.A0A0D2KJ03"/>
<name>A0A0D2KJ03_HYPSF</name>
<dbReference type="Gene3D" id="3.60.130.30">
    <property type="match status" value="1"/>
</dbReference>